<feature type="compositionally biased region" description="Low complexity" evidence="4">
    <location>
        <begin position="560"/>
        <end position="572"/>
    </location>
</feature>
<dbReference type="InterPro" id="IPR008266">
    <property type="entry name" value="Tyr_kinase_AS"/>
</dbReference>
<dbReference type="PANTHER" id="PTHR38248">
    <property type="entry name" value="FUNK1 6"/>
    <property type="match status" value="1"/>
</dbReference>
<dbReference type="PANTHER" id="PTHR38248:SF2">
    <property type="entry name" value="FUNK1 11"/>
    <property type="match status" value="1"/>
</dbReference>
<feature type="domain" description="Fungal-type protein kinase" evidence="5">
    <location>
        <begin position="279"/>
        <end position="701"/>
    </location>
</feature>
<dbReference type="EC" id="2.7.11.1" evidence="1"/>
<dbReference type="GO" id="GO:0004674">
    <property type="term" value="F:protein serine/threonine kinase activity"/>
    <property type="evidence" value="ECO:0007669"/>
    <property type="project" value="UniProtKB-EC"/>
</dbReference>
<feature type="compositionally biased region" description="Polar residues" evidence="4">
    <location>
        <begin position="517"/>
        <end position="530"/>
    </location>
</feature>
<protein>
    <recommendedName>
        <fullName evidence="1">non-specific serine/threonine protein kinase</fullName>
        <ecNumber evidence="1">2.7.11.1</ecNumber>
    </recommendedName>
</protein>
<comment type="catalytic activity">
    <reaction evidence="2">
        <text>L-threonyl-[protein] + ATP = O-phospho-L-threonyl-[protein] + ADP + H(+)</text>
        <dbReference type="Rhea" id="RHEA:46608"/>
        <dbReference type="Rhea" id="RHEA-COMP:11060"/>
        <dbReference type="Rhea" id="RHEA-COMP:11605"/>
        <dbReference type="ChEBI" id="CHEBI:15378"/>
        <dbReference type="ChEBI" id="CHEBI:30013"/>
        <dbReference type="ChEBI" id="CHEBI:30616"/>
        <dbReference type="ChEBI" id="CHEBI:61977"/>
        <dbReference type="ChEBI" id="CHEBI:456216"/>
        <dbReference type="EC" id="2.7.11.1"/>
    </reaction>
</comment>
<name>A0A194W459_CYTMA</name>
<dbReference type="InterPro" id="IPR040976">
    <property type="entry name" value="Pkinase_fungal"/>
</dbReference>
<evidence type="ECO:0000256" key="1">
    <source>
        <dbReference type="ARBA" id="ARBA00012513"/>
    </source>
</evidence>
<keyword evidence="6" id="KW-0675">Receptor</keyword>
<gene>
    <name evidence="6" type="ORF">VM1G_06475</name>
</gene>
<evidence type="ECO:0000259" key="5">
    <source>
        <dbReference type="Pfam" id="PF17667"/>
    </source>
</evidence>
<keyword evidence="6" id="KW-0808">Transferase</keyword>
<keyword evidence="7" id="KW-1185">Reference proteome</keyword>
<feature type="region of interest" description="Disordered" evidence="4">
    <location>
        <begin position="515"/>
        <end position="584"/>
    </location>
</feature>
<evidence type="ECO:0000256" key="4">
    <source>
        <dbReference type="SAM" id="MobiDB-lite"/>
    </source>
</evidence>
<evidence type="ECO:0000256" key="2">
    <source>
        <dbReference type="ARBA" id="ARBA00047899"/>
    </source>
</evidence>
<proteinExistence type="predicted"/>
<evidence type="ECO:0000256" key="3">
    <source>
        <dbReference type="ARBA" id="ARBA00048679"/>
    </source>
</evidence>
<dbReference type="PROSITE" id="PS00109">
    <property type="entry name" value="PROTEIN_KINASE_TYR"/>
    <property type="match status" value="1"/>
</dbReference>
<keyword evidence="6" id="KW-0418">Kinase</keyword>
<dbReference type="SUPFAM" id="SSF56112">
    <property type="entry name" value="Protein kinase-like (PK-like)"/>
    <property type="match status" value="1"/>
</dbReference>
<sequence length="806" mass="90105">MASTSEIIHANPIGTGLDSFRILFTSTCEANSIPITADALGELERQDAQGLASNLLSTLQLHPVSRRLPSKTGYGMLHKDLVTLNTAINSQNLPLDHIKPLLSAVLEHTPDNDIWYQVHNVVAKASLPATPPPRTPIHPSVSRLKEDSKQMQTPVKTNSGSIVNSNEYTKNLDQVIKDELGVMYANTPGFHERFFGCMAHLKYKEVFNKCKDKALFSEGDGWAGWPQVPEEEKVIPWFRGITEELIKLVQELNPTAILNQQPVGHPTKPLRSNTQAKRKLDVGFVKNPNIQGAEYHWSRILVPGELKKNAESDIPSDAQVGLGKYVREVMSSQPTRRFVLSFTLCGSAMRVWEFDRVGAIGSEQFDINQDAGAELFVLTVLGFLYMNREQLGFDPTFREEERKSFIEIQKNGNTERLNIEGLIMHSYCIVGRATTCWKACTESNRTVVIKDSWQYTERPDEGELLQEVTEKGVVNMARYYHHETVRICGEVDQVQENIRRGLNIAVAEPVGGVSEVCSPSPSASGTSKQQQGKKRTSSEANAAESASKRGRLNPPSNAQSKAGSKARSGASLKSRDTPPANRVHRRLVIDDYGVPISEARSPSALLAALDACIAGHQSLHENGILHRDISINNILINENDNERPAFLIDLDLAIRESRVEGSVAQGRTGTKAFMAIGVLRGEPHSFRHDLESFFWVLFWICIHYDGPRKGTVVERFEKWNYQDMEDLAGLKRYIIGHKKDFARTMDTYCQPYFESVAPWLEKLRKVVFPGGVEYQSDNERLYSQMRDVLQKGSKALANSAEEIQVP</sequence>
<dbReference type="EMBL" id="CM003103">
    <property type="protein sequence ID" value="KUI70863.1"/>
    <property type="molecule type" value="Genomic_DNA"/>
</dbReference>
<dbReference type="OrthoDB" id="5584477at2759"/>
<dbReference type="AlphaFoldDB" id="A0A194W459"/>
<dbReference type="Pfam" id="PF17667">
    <property type="entry name" value="Pkinase_fungal"/>
    <property type="match status" value="1"/>
</dbReference>
<dbReference type="InterPro" id="IPR011009">
    <property type="entry name" value="Kinase-like_dom_sf"/>
</dbReference>
<comment type="catalytic activity">
    <reaction evidence="3">
        <text>L-seryl-[protein] + ATP = O-phospho-L-seryl-[protein] + ADP + H(+)</text>
        <dbReference type="Rhea" id="RHEA:17989"/>
        <dbReference type="Rhea" id="RHEA-COMP:9863"/>
        <dbReference type="Rhea" id="RHEA-COMP:11604"/>
        <dbReference type="ChEBI" id="CHEBI:15378"/>
        <dbReference type="ChEBI" id="CHEBI:29999"/>
        <dbReference type="ChEBI" id="CHEBI:30616"/>
        <dbReference type="ChEBI" id="CHEBI:83421"/>
        <dbReference type="ChEBI" id="CHEBI:456216"/>
        <dbReference type="EC" id="2.7.11.1"/>
    </reaction>
</comment>
<evidence type="ECO:0000313" key="7">
    <source>
        <dbReference type="Proteomes" id="UP000078559"/>
    </source>
</evidence>
<dbReference type="Proteomes" id="UP000078559">
    <property type="component" value="Chromosome 6"/>
</dbReference>
<feature type="compositionally biased region" description="Polar residues" evidence="4">
    <location>
        <begin position="150"/>
        <end position="162"/>
    </location>
</feature>
<accession>A0A194W459</accession>
<dbReference type="Gene3D" id="1.10.510.10">
    <property type="entry name" value="Transferase(Phosphotransferase) domain 1"/>
    <property type="match status" value="1"/>
</dbReference>
<organism evidence="6 7">
    <name type="scientific">Cytospora mali</name>
    <name type="common">Apple Valsa canker fungus</name>
    <name type="synonym">Valsa mali</name>
    <dbReference type="NCBI Taxonomy" id="578113"/>
    <lineage>
        <taxon>Eukaryota</taxon>
        <taxon>Fungi</taxon>
        <taxon>Dikarya</taxon>
        <taxon>Ascomycota</taxon>
        <taxon>Pezizomycotina</taxon>
        <taxon>Sordariomycetes</taxon>
        <taxon>Sordariomycetidae</taxon>
        <taxon>Diaporthales</taxon>
        <taxon>Cytosporaceae</taxon>
        <taxon>Cytospora</taxon>
    </lineage>
</organism>
<reference evidence="6" key="1">
    <citation type="submission" date="2014-12" db="EMBL/GenBank/DDBJ databases">
        <title>Genome Sequence of Valsa Canker Pathogens Uncovers a Specific Adaption of Colonization on Woody Bark.</title>
        <authorList>
            <person name="Yin Z."/>
            <person name="Liu H."/>
            <person name="Gao X."/>
            <person name="Li Z."/>
            <person name="Song N."/>
            <person name="Ke X."/>
            <person name="Dai Q."/>
            <person name="Wu Y."/>
            <person name="Sun Y."/>
            <person name="Xu J.-R."/>
            <person name="Kang Z.K."/>
            <person name="Wang L."/>
            <person name="Huang L."/>
        </authorList>
    </citation>
    <scope>NUCLEOTIDE SEQUENCE [LARGE SCALE GENOMIC DNA]</scope>
    <source>
        <strain evidence="6">03-8</strain>
    </source>
</reference>
<feature type="region of interest" description="Disordered" evidence="4">
    <location>
        <begin position="127"/>
        <end position="162"/>
    </location>
</feature>
<evidence type="ECO:0000313" key="6">
    <source>
        <dbReference type="EMBL" id="KUI70863.1"/>
    </source>
</evidence>